<dbReference type="SMART" id="SM00132">
    <property type="entry name" value="LIM"/>
    <property type="match status" value="2"/>
</dbReference>
<dbReference type="PROSITE" id="PS50023">
    <property type="entry name" value="LIM_DOMAIN_2"/>
    <property type="match status" value="1"/>
</dbReference>
<keyword evidence="3 4" id="KW-0440">LIM domain</keyword>
<keyword evidence="1 4" id="KW-0479">Metal-binding</keyword>
<evidence type="ECO:0000256" key="2">
    <source>
        <dbReference type="ARBA" id="ARBA00022833"/>
    </source>
</evidence>
<accession>A0A2T9Z0U8</accession>
<evidence type="ECO:0000256" key="1">
    <source>
        <dbReference type="ARBA" id="ARBA00022723"/>
    </source>
</evidence>
<dbReference type="Proteomes" id="UP000245383">
    <property type="component" value="Unassembled WGS sequence"/>
</dbReference>
<dbReference type="CDD" id="cd08368">
    <property type="entry name" value="LIM"/>
    <property type="match status" value="2"/>
</dbReference>
<evidence type="ECO:0000313" key="6">
    <source>
        <dbReference type="EMBL" id="PVU98189.1"/>
    </source>
</evidence>
<reference evidence="6 7" key="1">
    <citation type="journal article" date="2018" name="MBio">
        <title>Comparative Genomics Reveals the Core Gene Toolbox for the Fungus-Insect Symbiosis.</title>
        <authorList>
            <person name="Wang Y."/>
            <person name="Stata M."/>
            <person name="Wang W."/>
            <person name="Stajich J.E."/>
            <person name="White M.M."/>
            <person name="Moncalvo J.M."/>
        </authorList>
    </citation>
    <scope>NUCLEOTIDE SEQUENCE [LARGE SCALE GENOMIC DNA]</scope>
    <source>
        <strain evidence="6 7">SWE-8-4</strain>
    </source>
</reference>
<dbReference type="PANTHER" id="PTHR24210">
    <property type="entry name" value="LIM DOMAIN-CONTAINING PROTEIN"/>
    <property type="match status" value="1"/>
</dbReference>
<dbReference type="Gene3D" id="2.10.110.10">
    <property type="entry name" value="Cysteine Rich Protein"/>
    <property type="match status" value="2"/>
</dbReference>
<evidence type="ECO:0000256" key="3">
    <source>
        <dbReference type="ARBA" id="ARBA00023038"/>
    </source>
</evidence>
<sequence length="331" mass="37892">MNNSLFDSKLTETSDINLKIEYLLQLDTNSLKNIYSKLKANIQISELNSYQIAAANHPYTENPLDSEYKPLPNTPINTSQQATNHPIQKENISIHNPSIMDTTKVPIVLDGHRKQPPGNTYIPSFCAFCKCAIVSKTNLTKQQIYKDLAYTCTDCEQAIYKANLLAEPKTQKSSFRAQEHPDCSACGHSLEKNYLNTLCDRYHTSHLVCYKCNIPLYNLGSCYRDPKNSKKFYCQRDYLLKFAPNCYKCKLQITQDDMITSLGQTYHATCFTCSVCNNIFGNDVCYEYNGEPLCERHWHAKNKTICKICDGVIKDKCIIIDNVKYHYDCLI</sequence>
<dbReference type="SUPFAM" id="SSF57716">
    <property type="entry name" value="Glucocorticoid receptor-like (DNA-binding domain)"/>
    <property type="match status" value="2"/>
</dbReference>
<dbReference type="STRING" id="133385.A0A2T9Z0U8"/>
<feature type="domain" description="LIM zinc-binding" evidence="5">
    <location>
        <begin position="244"/>
        <end position="304"/>
    </location>
</feature>
<protein>
    <recommendedName>
        <fullName evidence="5">LIM zinc-binding domain-containing protein</fullName>
    </recommendedName>
</protein>
<dbReference type="OrthoDB" id="1112565at2759"/>
<dbReference type="AlphaFoldDB" id="A0A2T9Z0U8"/>
<dbReference type="PROSITE" id="PS00478">
    <property type="entry name" value="LIM_DOMAIN_1"/>
    <property type="match status" value="1"/>
</dbReference>
<evidence type="ECO:0000256" key="4">
    <source>
        <dbReference type="PROSITE-ProRule" id="PRU00125"/>
    </source>
</evidence>
<gene>
    <name evidence="6" type="ORF">BB561_000044</name>
</gene>
<proteinExistence type="predicted"/>
<dbReference type="InterPro" id="IPR017351">
    <property type="entry name" value="PINCH-1-4-like"/>
</dbReference>
<keyword evidence="2 4" id="KW-0862">Zinc</keyword>
<name>A0A2T9Z0U8_9FUNG</name>
<dbReference type="InterPro" id="IPR001781">
    <property type="entry name" value="Znf_LIM"/>
</dbReference>
<evidence type="ECO:0000259" key="5">
    <source>
        <dbReference type="PROSITE" id="PS50023"/>
    </source>
</evidence>
<organism evidence="6 7">
    <name type="scientific">Smittium simulii</name>
    <dbReference type="NCBI Taxonomy" id="133385"/>
    <lineage>
        <taxon>Eukaryota</taxon>
        <taxon>Fungi</taxon>
        <taxon>Fungi incertae sedis</taxon>
        <taxon>Zoopagomycota</taxon>
        <taxon>Kickxellomycotina</taxon>
        <taxon>Harpellomycetes</taxon>
        <taxon>Harpellales</taxon>
        <taxon>Legeriomycetaceae</taxon>
        <taxon>Smittium</taxon>
    </lineage>
</organism>
<dbReference type="EMBL" id="MBFR01000002">
    <property type="protein sequence ID" value="PVU98189.1"/>
    <property type="molecule type" value="Genomic_DNA"/>
</dbReference>
<dbReference type="PANTHER" id="PTHR24210:SF14">
    <property type="entry name" value="LIM ZINC-BINDING DOMAIN-CONTAINING PROTEIN"/>
    <property type="match status" value="1"/>
</dbReference>
<comment type="caution">
    <text evidence="6">The sequence shown here is derived from an EMBL/GenBank/DDBJ whole genome shotgun (WGS) entry which is preliminary data.</text>
</comment>
<dbReference type="Pfam" id="PF00412">
    <property type="entry name" value="LIM"/>
    <property type="match status" value="2"/>
</dbReference>
<keyword evidence="7" id="KW-1185">Reference proteome</keyword>
<dbReference type="GO" id="GO:0046872">
    <property type="term" value="F:metal ion binding"/>
    <property type="evidence" value="ECO:0007669"/>
    <property type="project" value="UniProtKB-KW"/>
</dbReference>
<evidence type="ECO:0000313" key="7">
    <source>
        <dbReference type="Proteomes" id="UP000245383"/>
    </source>
</evidence>